<protein>
    <submittedName>
        <fullName evidence="1">Uncharacterized protein</fullName>
    </submittedName>
</protein>
<organism evidence="1 2">
    <name type="scientific">Trichothecium roseum</name>
    <dbReference type="NCBI Taxonomy" id="47278"/>
    <lineage>
        <taxon>Eukaryota</taxon>
        <taxon>Fungi</taxon>
        <taxon>Dikarya</taxon>
        <taxon>Ascomycota</taxon>
        <taxon>Pezizomycotina</taxon>
        <taxon>Sordariomycetes</taxon>
        <taxon>Hypocreomycetidae</taxon>
        <taxon>Hypocreales</taxon>
        <taxon>Hypocreales incertae sedis</taxon>
        <taxon>Trichothecium</taxon>
    </lineage>
</organism>
<comment type="caution">
    <text evidence="1">The sequence shown here is derived from an EMBL/GenBank/DDBJ whole genome shotgun (WGS) entry which is preliminary data.</text>
</comment>
<dbReference type="Proteomes" id="UP001163324">
    <property type="component" value="Chromosome 9"/>
</dbReference>
<accession>A0ACC0UQW9</accession>
<reference evidence="1" key="1">
    <citation type="submission" date="2022-10" db="EMBL/GenBank/DDBJ databases">
        <title>Complete Genome of Trichothecium roseum strain YXFP-22015, a Plant Pathogen Isolated from Citrus.</title>
        <authorList>
            <person name="Wang Y."/>
            <person name="Zhu L."/>
        </authorList>
    </citation>
    <scope>NUCLEOTIDE SEQUENCE</scope>
    <source>
        <strain evidence="1">YXFP-22015</strain>
    </source>
</reference>
<proteinExistence type="predicted"/>
<dbReference type="EMBL" id="CM047948">
    <property type="protein sequence ID" value="KAI9896503.1"/>
    <property type="molecule type" value="Genomic_DNA"/>
</dbReference>
<sequence>MSKKKSSNGAATKRPEGVKVIPLSFRDQYNPIDKIRSLLFFVVRRRLDEGLMRRSLDRLIREHVPILGARLETASSGPDGSGGSGGSGSGGGLEYHLPEKGFPEGYKLFEWSSETVGKTFAEAGVLPPTPAERKEEEETDAEKRKKKKKIVEFYPSVPEMEARWTPSSWPRERRQERPGCALLLVHLTRYADATVVSTNLPHAVSDQKGYAALVEAWIEVIKGLKPRPFLDLPPGALMGDLEIPVAEMKKRDPRGVYRITSRKERARTALGFALEVVTRPREVRRTLVLDEVLVSRLRDKFNREIAEGEEKQEGDGDGGGGGVKVTNGDVITAILLKFGHLDRQKPKMITHSAAVNLRGRHPSLPDSPSSVPYLHNAVTYLVARFPVSASAPRARDVARRNREATLEAVAPPRAERGLAVMREMARRGYMIHICEPGELSFALTNWCGAWRGIDFSAAVEGGGPPAVGDEGGGNAVNGGEGSGAVGDGEPVTPPEPEPAVPGAAPLVFGHSLERSQPLQRFNCQVMCKADGGYWVDFSCSSKNMALIEALLEKDPGLDTL</sequence>
<keyword evidence="2" id="KW-1185">Reference proteome</keyword>
<name>A0ACC0UQW9_9HYPO</name>
<gene>
    <name evidence="1" type="ORF">N3K66_008675</name>
</gene>
<evidence type="ECO:0000313" key="2">
    <source>
        <dbReference type="Proteomes" id="UP001163324"/>
    </source>
</evidence>
<evidence type="ECO:0000313" key="1">
    <source>
        <dbReference type="EMBL" id="KAI9896503.1"/>
    </source>
</evidence>